<keyword evidence="2" id="KW-1185">Reference proteome</keyword>
<protein>
    <submittedName>
        <fullName evidence="1">Uncharacterized protein</fullName>
    </submittedName>
</protein>
<evidence type="ECO:0000313" key="2">
    <source>
        <dbReference type="Proteomes" id="UP000184028"/>
    </source>
</evidence>
<organism evidence="1 2">
    <name type="scientific">Flavobacterium chilense</name>
    <dbReference type="NCBI Taxonomy" id="946677"/>
    <lineage>
        <taxon>Bacteria</taxon>
        <taxon>Pseudomonadati</taxon>
        <taxon>Bacteroidota</taxon>
        <taxon>Flavobacteriia</taxon>
        <taxon>Flavobacteriales</taxon>
        <taxon>Flavobacteriaceae</taxon>
        <taxon>Flavobacterium</taxon>
    </lineage>
</organism>
<sequence>MNQTKQDKKGKAKKLKASSKEINKTVKSEYCFCNCTGCGFDRHCGGAFCYYKVH</sequence>
<evidence type="ECO:0000313" key="1">
    <source>
        <dbReference type="EMBL" id="SHL02007.1"/>
    </source>
</evidence>
<proteinExistence type="predicted"/>
<gene>
    <name evidence="1" type="ORF">SAMN05444484_10132</name>
</gene>
<name>A0A1M6X7P0_9FLAO</name>
<dbReference type="EMBL" id="FRBT01000001">
    <property type="protein sequence ID" value="SHL02007.1"/>
    <property type="molecule type" value="Genomic_DNA"/>
</dbReference>
<reference evidence="2" key="1">
    <citation type="submission" date="2016-11" db="EMBL/GenBank/DDBJ databases">
        <authorList>
            <person name="Varghese N."/>
            <person name="Submissions S."/>
        </authorList>
    </citation>
    <scope>NUCLEOTIDE SEQUENCE [LARGE SCALE GENOMIC DNA]</scope>
    <source>
        <strain evidence="2">DSM 24724</strain>
    </source>
</reference>
<dbReference type="AlphaFoldDB" id="A0A1M6X7P0"/>
<accession>A0A1M6X7P0</accession>
<dbReference type="Proteomes" id="UP000184028">
    <property type="component" value="Unassembled WGS sequence"/>
</dbReference>